<name>A0ABP0GLR7_CLALP</name>
<evidence type="ECO:0000256" key="1">
    <source>
        <dbReference type="ARBA" id="ARBA00022443"/>
    </source>
</evidence>
<dbReference type="InterPro" id="IPR036860">
    <property type="entry name" value="SH2_dom_sf"/>
</dbReference>
<dbReference type="SUPFAM" id="SSF55550">
    <property type="entry name" value="SH2 domain"/>
    <property type="match status" value="1"/>
</dbReference>
<dbReference type="SMART" id="SM00219">
    <property type="entry name" value="TyrKc"/>
    <property type="match status" value="1"/>
</dbReference>
<dbReference type="InterPro" id="IPR001245">
    <property type="entry name" value="Ser-Thr/Tyr_kinase_cat_dom"/>
</dbReference>
<dbReference type="Gene3D" id="3.30.505.10">
    <property type="entry name" value="SH2 domain"/>
    <property type="match status" value="1"/>
</dbReference>
<evidence type="ECO:0000256" key="5">
    <source>
        <dbReference type="ARBA" id="ARBA00022840"/>
    </source>
</evidence>
<dbReference type="EC" id="2.7.10.2" evidence="11"/>
<keyword evidence="5 10" id="KW-0067">ATP-binding</keyword>
<evidence type="ECO:0000256" key="6">
    <source>
        <dbReference type="ARBA" id="ARBA00023137"/>
    </source>
</evidence>
<dbReference type="SUPFAM" id="SSF56112">
    <property type="entry name" value="Protein kinase-like (PK-like)"/>
    <property type="match status" value="1"/>
</dbReference>
<accession>A0ABP0GLR7</accession>
<dbReference type="Gene3D" id="1.10.510.10">
    <property type="entry name" value="Transferase(Phosphotransferase) domain 1"/>
    <property type="match status" value="1"/>
</dbReference>
<feature type="domain" description="SH2" evidence="12">
    <location>
        <begin position="121"/>
        <end position="220"/>
    </location>
</feature>
<dbReference type="PRINTS" id="PR00452">
    <property type="entry name" value="SH3DOMAIN"/>
</dbReference>
<dbReference type="InterPro" id="IPR017441">
    <property type="entry name" value="Protein_kinase_ATP_BS"/>
</dbReference>
<dbReference type="CDD" id="cd09933">
    <property type="entry name" value="SH2_Src_family"/>
    <property type="match status" value="1"/>
</dbReference>
<comment type="catalytic activity">
    <reaction evidence="7 11">
        <text>L-tyrosyl-[protein] + ATP = O-phospho-L-tyrosyl-[protein] + ADP + H(+)</text>
        <dbReference type="Rhea" id="RHEA:10596"/>
        <dbReference type="Rhea" id="RHEA-COMP:10136"/>
        <dbReference type="Rhea" id="RHEA-COMP:20101"/>
        <dbReference type="ChEBI" id="CHEBI:15378"/>
        <dbReference type="ChEBI" id="CHEBI:30616"/>
        <dbReference type="ChEBI" id="CHEBI:46858"/>
        <dbReference type="ChEBI" id="CHEBI:61978"/>
        <dbReference type="ChEBI" id="CHEBI:456216"/>
        <dbReference type="EC" id="2.7.10.2"/>
    </reaction>
</comment>
<dbReference type="PRINTS" id="PR00401">
    <property type="entry name" value="SH2DOMAIN"/>
</dbReference>
<sequence length="506" mass="57837">MGGCFSRFRRCLGLKDEEERKETKVEMQEIDPVPPLGFVPVNPHQSPAAMANDKIYVALYDYNARTTDDLSFKKGDEVEVLDKSEGDWWKARLLHKHSSNLIGYVPSNYVAARKSLNSYAWYFGSAKRSEAERLLLMSQNKHASFLIRDSESTPGDFSLSVRDQQAVKHYRIRRLDHGGYFIARRAAFNSLHDLILHYQTITDGLCVRLGRACCKLEVPQTAGLSHDTADQWEIDRSSLTLTHKLGEGQFGEVHEGRWNKTTKVAIKTLKSGSMDKEEFLREAQLMKKLRHPKLVQLYAVCSRNEPIYIVAELMSNGALNKYLQGAGRMLETPTLIDMGAQVASGMAYLETNNYIHRDLAARNILVGQNNICKVADFGLARVTQNEIYETREGAKFPIKWTAPEAATMQRFTIKSDVWSFGILLTEIVGKGRMPYPGMSNREVIEQVERGYRMPKISECPDALYEIMLECWNKDPLNRPSFETLQWRLEEFYFNDDAIYKESDVVQ</sequence>
<dbReference type="Pfam" id="PF00018">
    <property type="entry name" value="SH3_1"/>
    <property type="match status" value="1"/>
</dbReference>
<dbReference type="InterPro" id="IPR050198">
    <property type="entry name" value="Non-receptor_tyrosine_kinases"/>
</dbReference>
<dbReference type="InterPro" id="IPR020635">
    <property type="entry name" value="Tyr_kinase_cat_dom"/>
</dbReference>
<evidence type="ECO:0000259" key="14">
    <source>
        <dbReference type="PROSITE" id="PS50011"/>
    </source>
</evidence>
<dbReference type="PROSITE" id="PS50011">
    <property type="entry name" value="PROTEIN_KINASE_DOM"/>
    <property type="match status" value="1"/>
</dbReference>
<dbReference type="Gene3D" id="2.30.30.40">
    <property type="entry name" value="SH3 Domains"/>
    <property type="match status" value="1"/>
</dbReference>
<dbReference type="InterPro" id="IPR000980">
    <property type="entry name" value="SH2"/>
</dbReference>
<dbReference type="PROSITE" id="PS00109">
    <property type="entry name" value="PROTEIN_KINASE_TYR"/>
    <property type="match status" value="1"/>
</dbReference>
<dbReference type="SMART" id="SM00252">
    <property type="entry name" value="SH2"/>
    <property type="match status" value="1"/>
</dbReference>
<dbReference type="Pfam" id="PF07714">
    <property type="entry name" value="PK_Tyr_Ser-Thr"/>
    <property type="match status" value="1"/>
</dbReference>
<dbReference type="PROSITE" id="PS00107">
    <property type="entry name" value="PROTEIN_KINASE_ATP"/>
    <property type="match status" value="1"/>
</dbReference>
<organism evidence="15 16">
    <name type="scientific">Clavelina lepadiformis</name>
    <name type="common">Light-bulb sea squirt</name>
    <name type="synonym">Ascidia lepadiformis</name>
    <dbReference type="NCBI Taxonomy" id="159417"/>
    <lineage>
        <taxon>Eukaryota</taxon>
        <taxon>Metazoa</taxon>
        <taxon>Chordata</taxon>
        <taxon>Tunicata</taxon>
        <taxon>Ascidiacea</taxon>
        <taxon>Aplousobranchia</taxon>
        <taxon>Clavelinidae</taxon>
        <taxon>Clavelina</taxon>
    </lineage>
</organism>
<keyword evidence="6 11" id="KW-0829">Tyrosine-protein kinase</keyword>
<keyword evidence="16" id="KW-1185">Reference proteome</keyword>
<dbReference type="InterPro" id="IPR036028">
    <property type="entry name" value="SH3-like_dom_sf"/>
</dbReference>
<evidence type="ECO:0000256" key="4">
    <source>
        <dbReference type="ARBA" id="ARBA00022777"/>
    </source>
</evidence>
<dbReference type="InterPro" id="IPR011009">
    <property type="entry name" value="Kinase-like_dom_sf"/>
</dbReference>
<keyword evidence="8" id="KW-0727">SH2 domain</keyword>
<dbReference type="CDD" id="cd11845">
    <property type="entry name" value="SH3_Src_like"/>
    <property type="match status" value="1"/>
</dbReference>
<comment type="caution">
    <text evidence="15">The sequence shown here is derived from an EMBL/GenBank/DDBJ whole genome shotgun (WGS) entry which is preliminary data.</text>
</comment>
<keyword evidence="2 11" id="KW-0808">Transferase</keyword>
<evidence type="ECO:0000256" key="7">
    <source>
        <dbReference type="ARBA" id="ARBA00051245"/>
    </source>
</evidence>
<feature type="domain" description="Protein kinase" evidence="14">
    <location>
        <begin position="239"/>
        <end position="493"/>
    </location>
</feature>
<dbReference type="PRINTS" id="PR00109">
    <property type="entry name" value="TYRKINASE"/>
</dbReference>
<evidence type="ECO:0000256" key="10">
    <source>
        <dbReference type="PROSITE-ProRule" id="PRU10141"/>
    </source>
</evidence>
<feature type="domain" description="SH3" evidence="13">
    <location>
        <begin position="51"/>
        <end position="115"/>
    </location>
</feature>
<gene>
    <name evidence="15" type="ORF">CVLEPA_LOCUS24558</name>
</gene>
<dbReference type="PROSITE" id="PS50002">
    <property type="entry name" value="SH3"/>
    <property type="match status" value="1"/>
</dbReference>
<dbReference type="PANTHER" id="PTHR24418">
    <property type="entry name" value="TYROSINE-PROTEIN KINASE"/>
    <property type="match status" value="1"/>
</dbReference>
<dbReference type="SMART" id="SM00326">
    <property type="entry name" value="SH3"/>
    <property type="match status" value="1"/>
</dbReference>
<feature type="binding site" evidence="10">
    <location>
        <position position="267"/>
    </location>
    <ligand>
        <name>ATP</name>
        <dbReference type="ChEBI" id="CHEBI:30616"/>
    </ligand>
</feature>
<evidence type="ECO:0000256" key="2">
    <source>
        <dbReference type="ARBA" id="ARBA00022679"/>
    </source>
</evidence>
<dbReference type="Proteomes" id="UP001642483">
    <property type="component" value="Unassembled WGS sequence"/>
</dbReference>
<evidence type="ECO:0000256" key="11">
    <source>
        <dbReference type="RuleBase" id="RU362096"/>
    </source>
</evidence>
<evidence type="ECO:0000256" key="9">
    <source>
        <dbReference type="PROSITE-ProRule" id="PRU00192"/>
    </source>
</evidence>
<evidence type="ECO:0000259" key="12">
    <source>
        <dbReference type="PROSITE" id="PS50001"/>
    </source>
</evidence>
<evidence type="ECO:0000313" key="16">
    <source>
        <dbReference type="Proteomes" id="UP001642483"/>
    </source>
</evidence>
<comment type="similarity">
    <text evidence="11">Belongs to the protein kinase superfamily. Tyr protein kinase family.</text>
</comment>
<keyword evidence="4 11" id="KW-0418">Kinase</keyword>
<keyword evidence="1 9" id="KW-0728">SH3 domain</keyword>
<dbReference type="InterPro" id="IPR001452">
    <property type="entry name" value="SH3_domain"/>
</dbReference>
<dbReference type="InterPro" id="IPR000719">
    <property type="entry name" value="Prot_kinase_dom"/>
</dbReference>
<protein>
    <recommendedName>
        <fullName evidence="11">Tyrosine-protein kinase</fullName>
        <ecNumber evidence="11">2.7.10.2</ecNumber>
    </recommendedName>
</protein>
<evidence type="ECO:0000313" key="15">
    <source>
        <dbReference type="EMBL" id="CAK8691801.1"/>
    </source>
</evidence>
<evidence type="ECO:0000259" key="13">
    <source>
        <dbReference type="PROSITE" id="PS50002"/>
    </source>
</evidence>
<evidence type="ECO:0000256" key="8">
    <source>
        <dbReference type="PROSITE-ProRule" id="PRU00191"/>
    </source>
</evidence>
<dbReference type="Pfam" id="PF00017">
    <property type="entry name" value="SH2"/>
    <property type="match status" value="1"/>
</dbReference>
<dbReference type="SUPFAM" id="SSF50044">
    <property type="entry name" value="SH3-domain"/>
    <property type="match status" value="1"/>
</dbReference>
<proteinExistence type="inferred from homology"/>
<dbReference type="PROSITE" id="PS50001">
    <property type="entry name" value="SH2"/>
    <property type="match status" value="1"/>
</dbReference>
<reference evidence="15 16" key="1">
    <citation type="submission" date="2024-02" db="EMBL/GenBank/DDBJ databases">
        <authorList>
            <person name="Daric V."/>
            <person name="Darras S."/>
        </authorList>
    </citation>
    <scope>NUCLEOTIDE SEQUENCE [LARGE SCALE GENOMIC DNA]</scope>
</reference>
<dbReference type="InterPro" id="IPR008266">
    <property type="entry name" value="Tyr_kinase_AS"/>
</dbReference>
<dbReference type="EMBL" id="CAWYQH010000119">
    <property type="protein sequence ID" value="CAK8691801.1"/>
    <property type="molecule type" value="Genomic_DNA"/>
</dbReference>
<evidence type="ECO:0000256" key="3">
    <source>
        <dbReference type="ARBA" id="ARBA00022741"/>
    </source>
</evidence>
<keyword evidence="3 10" id="KW-0547">Nucleotide-binding</keyword>